<keyword evidence="4 8" id="KW-0808">Transferase</keyword>
<evidence type="ECO:0000256" key="5">
    <source>
        <dbReference type="SAM" id="MobiDB-lite"/>
    </source>
</evidence>
<organism evidence="8 9">
    <name type="scientific">Pseudonocardia humida</name>
    <dbReference type="NCBI Taxonomy" id="2800819"/>
    <lineage>
        <taxon>Bacteria</taxon>
        <taxon>Bacillati</taxon>
        <taxon>Actinomycetota</taxon>
        <taxon>Actinomycetes</taxon>
        <taxon>Pseudonocardiales</taxon>
        <taxon>Pseudonocardiaceae</taxon>
        <taxon>Pseudonocardia</taxon>
    </lineage>
</organism>
<evidence type="ECO:0000256" key="4">
    <source>
        <dbReference type="ARBA" id="ARBA00022679"/>
    </source>
</evidence>
<dbReference type="InterPro" id="IPR029044">
    <property type="entry name" value="Nucleotide-diphossugar_trans"/>
</dbReference>
<comment type="pathway">
    <text evidence="1">Cell wall biogenesis; cell wall polysaccharide biosynthesis.</text>
</comment>
<reference evidence="8" key="1">
    <citation type="submission" date="2021-04" db="EMBL/GenBank/DDBJ databases">
        <title>Pseudonocardia sp. nov., isolated from sandy soil of mangrove forest.</title>
        <authorList>
            <person name="Zan Z."/>
            <person name="Huang R."/>
            <person name="Liu W."/>
        </authorList>
    </citation>
    <scope>NUCLEOTIDE SEQUENCE</scope>
    <source>
        <strain evidence="8">S2-4</strain>
    </source>
</reference>
<gene>
    <name evidence="8" type="ORF">KDL28_22890</name>
</gene>
<dbReference type="PANTHER" id="PTHR43179">
    <property type="entry name" value="RHAMNOSYLTRANSFERASE WBBL"/>
    <property type="match status" value="1"/>
</dbReference>
<keyword evidence="3 8" id="KW-0328">Glycosyltransferase</keyword>
<evidence type="ECO:0000256" key="2">
    <source>
        <dbReference type="ARBA" id="ARBA00006739"/>
    </source>
</evidence>
<dbReference type="Pfam" id="PF17994">
    <property type="entry name" value="Glft2_N"/>
    <property type="match status" value="1"/>
</dbReference>
<feature type="compositionally biased region" description="Polar residues" evidence="5">
    <location>
        <begin position="9"/>
        <end position="18"/>
    </location>
</feature>
<evidence type="ECO:0000313" key="9">
    <source>
        <dbReference type="Proteomes" id="UP001165283"/>
    </source>
</evidence>
<dbReference type="EMBL" id="JAGSOV010000047">
    <property type="protein sequence ID" value="MCO1657913.1"/>
    <property type="molecule type" value="Genomic_DNA"/>
</dbReference>
<evidence type="ECO:0000313" key="8">
    <source>
        <dbReference type="EMBL" id="MCO1657913.1"/>
    </source>
</evidence>
<dbReference type="EC" id="2.4.-.-" evidence="8"/>
<dbReference type="InterPro" id="IPR040492">
    <property type="entry name" value="GlfT2_N"/>
</dbReference>
<evidence type="ECO:0000256" key="1">
    <source>
        <dbReference type="ARBA" id="ARBA00004776"/>
    </source>
</evidence>
<dbReference type="PANTHER" id="PTHR43179:SF12">
    <property type="entry name" value="GALACTOFURANOSYLTRANSFERASE GLFT2"/>
    <property type="match status" value="1"/>
</dbReference>
<comment type="similarity">
    <text evidence="2">Belongs to the glycosyltransferase 2 family.</text>
</comment>
<feature type="domain" description="Galactofuranosyltransferase-2 C-terminal" evidence="7">
    <location>
        <begin position="454"/>
        <end position="640"/>
    </location>
</feature>
<evidence type="ECO:0000259" key="7">
    <source>
        <dbReference type="Pfam" id="PF19320"/>
    </source>
</evidence>
<dbReference type="Pfam" id="PF13641">
    <property type="entry name" value="Glyco_tranf_2_3"/>
    <property type="match status" value="1"/>
</dbReference>
<keyword evidence="9" id="KW-1185">Reference proteome</keyword>
<dbReference type="SUPFAM" id="SSF53448">
    <property type="entry name" value="Nucleotide-diphospho-sugar transferases"/>
    <property type="match status" value="1"/>
</dbReference>
<sequence>MSPRMLRTPETTSDSPSSAAEPHPEVAAAGSPTRLVVQRGLFFGPMPTVPEDLYSVVEQGIARRERERVHLTPGTRVSTNTYFGRFHATYWHRWTTVPEVEVTAVLSGTGRIRLMASDTNKVWRIAAARDIDGERTTVRLVAPIDRFIDGGGMWIELSTEEGELTASDVRWTVATGRPVPRTDLVICTFNRVDDCLNTLQAMADDPDALSRIGTVQVVDQGSDPLESRPRFAEVSAALGERLRYVRQPNLGGAGGFTRGLFDATAGERSEHRDVLLMDDDVLLEPEILVRLTGFAASTAQPMIVGGQMLNLLHPAHLHISAEYADPELLTVGMPMPGALKEAYLLGLDERMLPTNQERRVDTEYNGWWSCLIPAEVVARIGYPLPLFFQWDDIEYGYRARAHGIPTVALPGAGVWHADFGWKDWDEWHRYFNMRNGLITAALHTGFSTRRILRRLGQLLAQYLVAMNYGLAATLIKAVEDFLLGPDALRDGSAAAAAEIRKVRAAYAETVMHPMSELPEYAPDFREATVVLAANEPGSERLTWLKRAAYLALGKAVRPTGFVPAGDAHWWHVSTFERAIVTDMSEQGFRVRTRDRETALGLAREGARVFRRFLAEGPAAAQAYRAEMGRLTSRANWARLYGVDE</sequence>
<feature type="region of interest" description="Disordered" evidence="5">
    <location>
        <begin position="1"/>
        <end position="31"/>
    </location>
</feature>
<evidence type="ECO:0000256" key="3">
    <source>
        <dbReference type="ARBA" id="ARBA00022676"/>
    </source>
</evidence>
<feature type="domain" description="Galactofuranosyltransferase GlfT2 N-terminal" evidence="6">
    <location>
        <begin position="62"/>
        <end position="172"/>
    </location>
</feature>
<dbReference type="Pfam" id="PF19320">
    <property type="entry name" value="GlfT2_domain3"/>
    <property type="match status" value="1"/>
</dbReference>
<dbReference type="GO" id="GO:0016757">
    <property type="term" value="F:glycosyltransferase activity"/>
    <property type="evidence" value="ECO:0007669"/>
    <property type="project" value="UniProtKB-KW"/>
</dbReference>
<dbReference type="Gene3D" id="3.90.550.60">
    <property type="match status" value="1"/>
</dbReference>
<evidence type="ECO:0000259" key="6">
    <source>
        <dbReference type="Pfam" id="PF17994"/>
    </source>
</evidence>
<name>A0ABT1A4I1_9PSEU</name>
<protein>
    <submittedName>
        <fullName evidence="8">Glycosyltransferase</fullName>
        <ecNumber evidence="8">2.4.-.-</ecNumber>
    </submittedName>
</protein>
<dbReference type="Proteomes" id="UP001165283">
    <property type="component" value="Unassembled WGS sequence"/>
</dbReference>
<proteinExistence type="inferred from homology"/>
<comment type="caution">
    <text evidence="8">The sequence shown here is derived from an EMBL/GenBank/DDBJ whole genome shotgun (WGS) entry which is preliminary data.</text>
</comment>
<dbReference type="InterPro" id="IPR045699">
    <property type="entry name" value="GlfT2_C"/>
</dbReference>
<accession>A0ABT1A4I1</accession>